<dbReference type="InterPro" id="IPR010661">
    <property type="entry name" value="RVT_thumb"/>
</dbReference>
<keyword evidence="4" id="KW-0255">Endonuclease</keyword>
<dbReference type="Gene3D" id="3.30.70.270">
    <property type="match status" value="1"/>
</dbReference>
<dbReference type="AlphaFoldDB" id="A0A7K5FH63"/>
<gene>
    <name evidence="8" type="primary">Ervk18_0</name>
    <name evidence="8" type="ORF">PROATE_R15743</name>
</gene>
<dbReference type="OrthoDB" id="9395730at2759"/>
<evidence type="ECO:0000256" key="5">
    <source>
        <dbReference type="ARBA" id="ARBA00022801"/>
    </source>
</evidence>
<sequence length="99" mass="11322">QKLLGDIQWMRPFLKLTTYELNPLFKILEGDSDPTSSRELTPEAKSALRIIEKAMETAQSQYADITKTWELIILPTPLSPTGVLFQNGILCWIHGQHRQ</sequence>
<keyword evidence="6" id="KW-0695">RNA-directed DNA polymerase</keyword>
<feature type="non-terminal residue" evidence="8">
    <location>
        <position position="99"/>
    </location>
</feature>
<dbReference type="GO" id="GO:0016787">
    <property type="term" value="F:hydrolase activity"/>
    <property type="evidence" value="ECO:0007669"/>
    <property type="project" value="UniProtKB-KW"/>
</dbReference>
<dbReference type="InterPro" id="IPR043502">
    <property type="entry name" value="DNA/RNA_pol_sf"/>
</dbReference>
<evidence type="ECO:0000256" key="3">
    <source>
        <dbReference type="ARBA" id="ARBA00022722"/>
    </source>
</evidence>
<dbReference type="Pfam" id="PF06817">
    <property type="entry name" value="RVT_thumb"/>
    <property type="match status" value="1"/>
</dbReference>
<keyword evidence="5" id="KW-0378">Hydrolase</keyword>
<comment type="caution">
    <text evidence="8">The sequence shown here is derived from an EMBL/GenBank/DDBJ whole genome shotgun (WGS) entry which is preliminary data.</text>
</comment>
<dbReference type="GO" id="GO:0035613">
    <property type="term" value="F:RNA stem-loop binding"/>
    <property type="evidence" value="ECO:0007669"/>
    <property type="project" value="TreeGrafter"/>
</dbReference>
<dbReference type="PANTHER" id="PTHR41694:SF3">
    <property type="entry name" value="RNA-DIRECTED DNA POLYMERASE-RELATED"/>
    <property type="match status" value="1"/>
</dbReference>
<evidence type="ECO:0000256" key="1">
    <source>
        <dbReference type="ARBA" id="ARBA00022679"/>
    </source>
</evidence>
<organism evidence="8 9">
    <name type="scientific">Probosciger aterrimus</name>
    <name type="common">Palm cockatoo</name>
    <dbReference type="NCBI Taxonomy" id="141839"/>
    <lineage>
        <taxon>Eukaryota</taxon>
        <taxon>Metazoa</taxon>
        <taxon>Chordata</taxon>
        <taxon>Craniata</taxon>
        <taxon>Vertebrata</taxon>
        <taxon>Euteleostomi</taxon>
        <taxon>Archelosauria</taxon>
        <taxon>Archosauria</taxon>
        <taxon>Dinosauria</taxon>
        <taxon>Saurischia</taxon>
        <taxon>Theropoda</taxon>
        <taxon>Coelurosauria</taxon>
        <taxon>Aves</taxon>
        <taxon>Neognathae</taxon>
        <taxon>Neoaves</taxon>
        <taxon>Telluraves</taxon>
        <taxon>Australaves</taxon>
        <taxon>Psittaciformes</taxon>
        <taxon>Cacatuidae</taxon>
        <taxon>Probosciger</taxon>
    </lineage>
</organism>
<feature type="domain" description="Reverse transcriptase thumb" evidence="7">
    <location>
        <begin position="1"/>
        <end position="48"/>
    </location>
</feature>
<protein>
    <submittedName>
        <fullName evidence="8">POK18 protein</fullName>
    </submittedName>
</protein>
<reference evidence="8 9" key="1">
    <citation type="submission" date="2019-09" db="EMBL/GenBank/DDBJ databases">
        <title>Bird 10,000 Genomes (B10K) Project - Family phase.</title>
        <authorList>
            <person name="Zhang G."/>
        </authorList>
    </citation>
    <scope>NUCLEOTIDE SEQUENCE [LARGE SCALE GENOMIC DNA]</scope>
    <source>
        <strain evidence="8">B10K-DU-017-47</strain>
    </source>
</reference>
<dbReference type="InterPro" id="IPR043128">
    <property type="entry name" value="Rev_trsase/Diguanyl_cyclase"/>
</dbReference>
<keyword evidence="1" id="KW-0808">Transferase</keyword>
<evidence type="ECO:0000313" key="9">
    <source>
        <dbReference type="Proteomes" id="UP000562415"/>
    </source>
</evidence>
<name>A0A7K5FH63_PROAR</name>
<accession>A0A7K5FH63</accession>
<proteinExistence type="predicted"/>
<evidence type="ECO:0000259" key="7">
    <source>
        <dbReference type="Pfam" id="PF06817"/>
    </source>
</evidence>
<dbReference type="GO" id="GO:0004519">
    <property type="term" value="F:endonuclease activity"/>
    <property type="evidence" value="ECO:0007669"/>
    <property type="project" value="UniProtKB-KW"/>
</dbReference>
<keyword evidence="2" id="KW-0548">Nucleotidyltransferase</keyword>
<feature type="non-terminal residue" evidence="8">
    <location>
        <position position="1"/>
    </location>
</feature>
<evidence type="ECO:0000256" key="2">
    <source>
        <dbReference type="ARBA" id="ARBA00022695"/>
    </source>
</evidence>
<evidence type="ECO:0000256" key="4">
    <source>
        <dbReference type="ARBA" id="ARBA00022759"/>
    </source>
</evidence>
<dbReference type="SUPFAM" id="SSF56672">
    <property type="entry name" value="DNA/RNA polymerases"/>
    <property type="match status" value="1"/>
</dbReference>
<dbReference type="PANTHER" id="PTHR41694">
    <property type="entry name" value="ENDOGENOUS RETROVIRUS GROUP K MEMBER POL PROTEIN"/>
    <property type="match status" value="1"/>
</dbReference>
<keyword evidence="9" id="KW-1185">Reference proteome</keyword>
<evidence type="ECO:0000313" key="8">
    <source>
        <dbReference type="EMBL" id="NWS43953.1"/>
    </source>
</evidence>
<dbReference type="Proteomes" id="UP000562415">
    <property type="component" value="Unassembled WGS sequence"/>
</dbReference>
<dbReference type="GO" id="GO:0003964">
    <property type="term" value="F:RNA-directed DNA polymerase activity"/>
    <property type="evidence" value="ECO:0007669"/>
    <property type="project" value="UniProtKB-KW"/>
</dbReference>
<dbReference type="EMBL" id="VYZH01001758">
    <property type="protein sequence ID" value="NWS43953.1"/>
    <property type="molecule type" value="Genomic_DNA"/>
</dbReference>
<keyword evidence="3" id="KW-0540">Nuclease</keyword>
<evidence type="ECO:0000256" key="6">
    <source>
        <dbReference type="ARBA" id="ARBA00022918"/>
    </source>
</evidence>